<keyword evidence="1 3" id="KW-0378">Hydrolase</keyword>
<dbReference type="InterPro" id="IPR050345">
    <property type="entry name" value="Aliph_Amidase/BUP"/>
</dbReference>
<dbReference type="SUPFAM" id="SSF56317">
    <property type="entry name" value="Carbon-nitrogen hydrolase"/>
    <property type="match status" value="1"/>
</dbReference>
<feature type="domain" description="CN hydrolase" evidence="2">
    <location>
        <begin position="1"/>
        <end position="267"/>
    </location>
</feature>
<dbReference type="Proteomes" id="UP001221546">
    <property type="component" value="Chromosome"/>
</dbReference>
<dbReference type="PANTHER" id="PTHR43674:SF12">
    <property type="entry name" value="NITRILASE C965.09-RELATED"/>
    <property type="match status" value="1"/>
</dbReference>
<evidence type="ECO:0000313" key="3">
    <source>
        <dbReference type="EMBL" id="WFU68019.1"/>
    </source>
</evidence>
<proteinExistence type="predicted"/>
<name>A0ABY8JQS0_9BRAD</name>
<dbReference type="Pfam" id="PF00795">
    <property type="entry name" value="CN_hydrolase"/>
    <property type="match status" value="1"/>
</dbReference>
<evidence type="ECO:0000256" key="1">
    <source>
        <dbReference type="ARBA" id="ARBA00022801"/>
    </source>
</evidence>
<reference evidence="3 4" key="1">
    <citation type="submission" date="2023-04" db="EMBL/GenBank/DDBJ databases">
        <title>Australian commercial rhizobial inoculants.</title>
        <authorList>
            <person name="Kohlmeier M.G."/>
            <person name="O'Hara G.W."/>
            <person name="Colombi E."/>
            <person name="Ramsay J.P."/>
            <person name="Terpolilli J."/>
        </authorList>
    </citation>
    <scope>NUCLEOTIDE SEQUENCE [LARGE SCALE GENOMIC DNA]</scope>
    <source>
        <strain evidence="3 4">CB627</strain>
    </source>
</reference>
<dbReference type="InterPro" id="IPR036526">
    <property type="entry name" value="C-N_Hydrolase_sf"/>
</dbReference>
<accession>A0ABY8JQS0</accession>
<evidence type="ECO:0000313" key="4">
    <source>
        <dbReference type="Proteomes" id="UP001221546"/>
    </source>
</evidence>
<dbReference type="PROSITE" id="PS50263">
    <property type="entry name" value="CN_HYDROLASE"/>
    <property type="match status" value="1"/>
</dbReference>
<dbReference type="GO" id="GO:0016787">
    <property type="term" value="F:hydrolase activity"/>
    <property type="evidence" value="ECO:0007669"/>
    <property type="project" value="UniProtKB-KW"/>
</dbReference>
<gene>
    <name evidence="3" type="ORF">QA636_11695</name>
</gene>
<protein>
    <submittedName>
        <fullName evidence="3">N-carbamoyl-D-amino-acid hydrolase</fullName>
    </submittedName>
</protein>
<dbReference type="Gene3D" id="3.60.110.10">
    <property type="entry name" value="Carbon-nitrogen hydrolase"/>
    <property type="match status" value="1"/>
</dbReference>
<dbReference type="RefSeq" id="WP_310885921.1">
    <property type="nucleotide sequence ID" value="NZ_CP121646.1"/>
</dbReference>
<evidence type="ECO:0000259" key="2">
    <source>
        <dbReference type="PROSITE" id="PS50263"/>
    </source>
</evidence>
<dbReference type="CDD" id="cd07569">
    <property type="entry name" value="DCase"/>
    <property type="match status" value="1"/>
</dbReference>
<dbReference type="EMBL" id="CP121646">
    <property type="protein sequence ID" value="WFU68019.1"/>
    <property type="molecule type" value="Genomic_DNA"/>
</dbReference>
<dbReference type="InterPro" id="IPR003010">
    <property type="entry name" value="C-N_Hydrolase"/>
</dbReference>
<organism evidence="3 4">
    <name type="scientific">Bradyrhizobium brasilense</name>
    <dbReference type="NCBI Taxonomy" id="1419277"/>
    <lineage>
        <taxon>Bacteria</taxon>
        <taxon>Pseudomonadati</taxon>
        <taxon>Pseudomonadota</taxon>
        <taxon>Alphaproteobacteria</taxon>
        <taxon>Hyphomicrobiales</taxon>
        <taxon>Nitrobacteraceae</taxon>
        <taxon>Bradyrhizobium</taxon>
    </lineage>
</organism>
<dbReference type="PANTHER" id="PTHR43674">
    <property type="entry name" value="NITRILASE C965.09-RELATED"/>
    <property type="match status" value="1"/>
</dbReference>
<keyword evidence="4" id="KW-1185">Reference proteome</keyword>
<sequence>MGPTQKADSREHTLGRMLELLETAAARDASLIVFPELAFTTFFPRWYLEDGALYQYSERSMPNPAVQRLFDRARALPVGFYIGYAEQTPDERRYNCSILVDCDGKILGCYRKVHLPGSVEPRGGARYQQLEKRYFAYGDLGFPAFRAGADWRHAIIGMMICNDRRWPEAWRVLGLQGVELVCVGYNSAAYDPNGGATEDAALRTFHSKPVTQATAYMNATWAIAVAKAGDEDGSGLIGGSCIVDPTGRIVAEAETLADEVVVADLDLDLCRQGKDRMFNFAAHRRPEQYSVITERAGIIEPTALSAIATNLSEARR</sequence>